<dbReference type="Gene3D" id="2.40.50.660">
    <property type="match status" value="1"/>
</dbReference>
<keyword evidence="1" id="KW-0812">Transmembrane</keyword>
<dbReference type="Proteomes" id="UP000675664">
    <property type="component" value="Unassembled WGS sequence"/>
</dbReference>
<evidence type="ECO:0000256" key="1">
    <source>
        <dbReference type="SAM" id="Phobius"/>
    </source>
</evidence>
<organism evidence="2 3">
    <name type="scientific">Sinanaerobacter chloroacetimidivorans</name>
    <dbReference type="NCBI Taxonomy" id="2818044"/>
    <lineage>
        <taxon>Bacteria</taxon>
        <taxon>Bacillati</taxon>
        <taxon>Bacillota</taxon>
        <taxon>Clostridia</taxon>
        <taxon>Peptostreptococcales</taxon>
        <taxon>Anaerovoracaceae</taxon>
        <taxon>Sinanaerobacter</taxon>
    </lineage>
</organism>
<dbReference type="EMBL" id="JAGSND010000005">
    <property type="protein sequence ID" value="MBR0598203.1"/>
    <property type="molecule type" value="Genomic_DNA"/>
</dbReference>
<dbReference type="Pfam" id="PF10694">
    <property type="entry name" value="DUF2500"/>
    <property type="match status" value="1"/>
</dbReference>
<accession>A0A8J7W2Y1</accession>
<keyword evidence="1" id="KW-1133">Transmembrane helix</keyword>
<reference evidence="2" key="2">
    <citation type="submission" date="2021-04" db="EMBL/GenBank/DDBJ databases">
        <authorList>
            <person name="Liu J."/>
        </authorList>
    </citation>
    <scope>NUCLEOTIDE SEQUENCE</scope>
    <source>
        <strain evidence="2">BAD-6</strain>
    </source>
</reference>
<comment type="caution">
    <text evidence="2">The sequence shown here is derived from an EMBL/GenBank/DDBJ whole genome shotgun (WGS) entry which is preliminary data.</text>
</comment>
<keyword evidence="1" id="KW-0472">Membrane</keyword>
<proteinExistence type="predicted"/>
<evidence type="ECO:0000313" key="3">
    <source>
        <dbReference type="Proteomes" id="UP000675664"/>
    </source>
</evidence>
<keyword evidence="3" id="KW-1185">Reference proteome</keyword>
<name>A0A8J7W2Y1_9FIRM</name>
<sequence length="124" mass="14255">MIFYETIYKISGIIFYFLIFLAVFAAIIRKCCMKSKENIPAKVLYKQTATNTSYDIVQGFMTTKTTYTIAFQTPSGTIVLYSGNGYYNLLEKGDRGRLSYKGNRLICFTLTDREAEKELIDYPN</sequence>
<dbReference type="RefSeq" id="WP_227018326.1">
    <property type="nucleotide sequence ID" value="NZ_JAGSND010000005.1"/>
</dbReference>
<reference evidence="2" key="1">
    <citation type="submission" date="2021-04" db="EMBL/GenBank/DDBJ databases">
        <title>Sinoanaerobacter chloroacetimidivorans sp. nov., an obligate anaerobic bacterium isolated from anaerobic sludge.</title>
        <authorList>
            <person name="Bao Y."/>
        </authorList>
    </citation>
    <scope>NUCLEOTIDE SEQUENCE</scope>
    <source>
        <strain evidence="2">BAD-6</strain>
    </source>
</reference>
<gene>
    <name evidence="2" type="ORF">KCX82_09990</name>
</gene>
<feature type="transmembrane region" description="Helical" evidence="1">
    <location>
        <begin position="6"/>
        <end position="28"/>
    </location>
</feature>
<dbReference type="AlphaFoldDB" id="A0A8J7W2Y1"/>
<protein>
    <submittedName>
        <fullName evidence="2">DUF2500 family protein</fullName>
    </submittedName>
</protein>
<evidence type="ECO:0000313" key="2">
    <source>
        <dbReference type="EMBL" id="MBR0598203.1"/>
    </source>
</evidence>
<dbReference type="InterPro" id="IPR019635">
    <property type="entry name" value="DUF2500"/>
</dbReference>